<dbReference type="AlphaFoldDB" id="A0A9X2Q6S9"/>
<dbReference type="InterPro" id="IPR000073">
    <property type="entry name" value="AB_hydrolase_1"/>
</dbReference>
<dbReference type="Pfam" id="PF12697">
    <property type="entry name" value="Abhydrolase_6"/>
    <property type="match status" value="1"/>
</dbReference>
<reference evidence="3" key="1">
    <citation type="submission" date="2022-08" db="EMBL/GenBank/DDBJ databases">
        <title>Genomic Encyclopedia of Type Strains, Phase V (KMG-V): Genome sequencing to study the core and pangenomes of soil and plant-associated prokaryotes.</title>
        <authorList>
            <person name="Whitman W."/>
        </authorList>
    </citation>
    <scope>NUCLEOTIDE SEQUENCE</scope>
    <source>
        <strain evidence="3">SP3049</strain>
    </source>
</reference>
<dbReference type="RefSeq" id="WP_259123519.1">
    <property type="nucleotide sequence ID" value="NZ_JANTZO010000005.1"/>
</dbReference>
<comment type="caution">
    <text evidence="3">The sequence shown here is derived from an EMBL/GenBank/DDBJ whole genome shotgun (WGS) entry which is preliminary data.</text>
</comment>
<protein>
    <submittedName>
        <fullName evidence="3">Pimeloyl-ACP methyl ester carboxylesterase</fullName>
    </submittedName>
</protein>
<dbReference type="SUPFAM" id="SSF53474">
    <property type="entry name" value="alpha/beta-Hydrolases"/>
    <property type="match status" value="1"/>
</dbReference>
<proteinExistence type="predicted"/>
<feature type="domain" description="AB hydrolase-1" evidence="2">
    <location>
        <begin position="51"/>
        <end position="281"/>
    </location>
</feature>
<gene>
    <name evidence="3" type="ORF">GGP61_001292</name>
</gene>
<dbReference type="InterPro" id="IPR029058">
    <property type="entry name" value="AB_hydrolase_fold"/>
</dbReference>
<dbReference type="GO" id="GO:0016787">
    <property type="term" value="F:hydrolase activity"/>
    <property type="evidence" value="ECO:0007669"/>
    <property type="project" value="UniProtKB-KW"/>
</dbReference>
<sequence>MSSRIRSTGNFPEGYVPFRQVREELPDPELYSVSDAVTLEALHLPGPEPAIVFIHGGLGSLWNPFPQLYTFRGEQGLLTYALAGNGGSSIRPEQTIEGHVADLKNLTDRLGVDRSVVHGHSYGTAIAIEYAKEHPCRGVVLHAGGDHDLTPTWENPLLRLFLALRLYRVFPKTAAMRALARWAACHEETSESLVEDFLQSNPMPRRRSAWKTVTEAFWGYDGRPDIDRVEVPALVIHGPADRIVPMEVARGTARRLPHGKFHSLDRSGHVATAERPAEYNRLLRRFIRVLS</sequence>
<name>A0A9X2Q6S9_9BACT</name>
<organism evidence="3 4">
    <name type="scientific">Salinibacter ruber</name>
    <dbReference type="NCBI Taxonomy" id="146919"/>
    <lineage>
        <taxon>Bacteria</taxon>
        <taxon>Pseudomonadati</taxon>
        <taxon>Rhodothermota</taxon>
        <taxon>Rhodothermia</taxon>
        <taxon>Rhodothermales</taxon>
        <taxon>Salinibacteraceae</taxon>
        <taxon>Salinibacter</taxon>
    </lineage>
</organism>
<dbReference type="EMBL" id="JANUAE010000004">
    <property type="protein sequence ID" value="MCS3709688.1"/>
    <property type="molecule type" value="Genomic_DNA"/>
</dbReference>
<keyword evidence="1" id="KW-0378">Hydrolase</keyword>
<dbReference type="Proteomes" id="UP001155057">
    <property type="component" value="Unassembled WGS sequence"/>
</dbReference>
<dbReference type="Gene3D" id="3.40.50.1820">
    <property type="entry name" value="alpha/beta hydrolase"/>
    <property type="match status" value="1"/>
</dbReference>
<evidence type="ECO:0000313" key="3">
    <source>
        <dbReference type="EMBL" id="MCS3709688.1"/>
    </source>
</evidence>
<dbReference type="PANTHER" id="PTHR43798:SF31">
    <property type="entry name" value="AB HYDROLASE SUPERFAMILY PROTEIN YCLE"/>
    <property type="match status" value="1"/>
</dbReference>
<evidence type="ECO:0000313" key="4">
    <source>
        <dbReference type="Proteomes" id="UP001155057"/>
    </source>
</evidence>
<evidence type="ECO:0000256" key="1">
    <source>
        <dbReference type="ARBA" id="ARBA00022801"/>
    </source>
</evidence>
<evidence type="ECO:0000259" key="2">
    <source>
        <dbReference type="Pfam" id="PF12697"/>
    </source>
</evidence>
<accession>A0A9X2Q6S9</accession>
<dbReference type="PANTHER" id="PTHR43798">
    <property type="entry name" value="MONOACYLGLYCEROL LIPASE"/>
    <property type="match status" value="1"/>
</dbReference>
<dbReference type="GO" id="GO:0016020">
    <property type="term" value="C:membrane"/>
    <property type="evidence" value="ECO:0007669"/>
    <property type="project" value="TreeGrafter"/>
</dbReference>
<dbReference type="InterPro" id="IPR050266">
    <property type="entry name" value="AB_hydrolase_sf"/>
</dbReference>